<keyword evidence="2" id="KW-0479">Metal-binding</keyword>
<dbReference type="Pfam" id="PF13307">
    <property type="entry name" value="Helicase_C_2"/>
    <property type="match status" value="1"/>
</dbReference>
<dbReference type="InterPro" id="IPR027417">
    <property type="entry name" value="P-loop_NTPase"/>
</dbReference>
<dbReference type="InterPro" id="IPR002464">
    <property type="entry name" value="DNA/RNA_helicase_DEAH_CS"/>
</dbReference>
<evidence type="ECO:0000256" key="3">
    <source>
        <dbReference type="ARBA" id="ARBA00022741"/>
    </source>
</evidence>
<dbReference type="GO" id="GO:0003677">
    <property type="term" value="F:DNA binding"/>
    <property type="evidence" value="ECO:0007669"/>
    <property type="project" value="InterPro"/>
</dbReference>
<reference evidence="12" key="1">
    <citation type="submission" date="2019-11" db="UniProtKB">
        <authorList>
            <consortium name="WormBaseParasite"/>
        </authorList>
    </citation>
    <scope>IDENTIFICATION</scope>
</reference>
<dbReference type="Pfam" id="PF06733">
    <property type="entry name" value="DEAD_2"/>
    <property type="match status" value="1"/>
</dbReference>
<dbReference type="AlphaFoldDB" id="A0A5K3EF13"/>
<dbReference type="InterPro" id="IPR006554">
    <property type="entry name" value="Helicase-like_DEXD_c2"/>
</dbReference>
<dbReference type="NCBIfam" id="TIGR00604">
    <property type="entry name" value="rad3"/>
    <property type="match status" value="1"/>
</dbReference>
<dbReference type="Gene3D" id="3.40.50.300">
    <property type="entry name" value="P-loop containing nucleotide triphosphate hydrolases"/>
    <property type="match status" value="2"/>
</dbReference>
<dbReference type="GO" id="GO:0005634">
    <property type="term" value="C:nucleus"/>
    <property type="evidence" value="ECO:0007669"/>
    <property type="project" value="UniProtKB-SubCell"/>
</dbReference>
<comment type="subcellular location">
    <subcellularLocation>
        <location evidence="1">Nucleus</location>
    </subcellularLocation>
</comment>
<evidence type="ECO:0000259" key="11">
    <source>
        <dbReference type="PROSITE" id="PS51193"/>
    </source>
</evidence>
<keyword evidence="4" id="KW-0378">Hydrolase</keyword>
<dbReference type="InterPro" id="IPR014013">
    <property type="entry name" value="Helic_SF1/SF2_ATP-bd_DinG/Rad3"/>
</dbReference>
<dbReference type="PANTHER" id="PTHR11472:SF47">
    <property type="entry name" value="FANCONI ANEMIA GROUP J PROTEIN"/>
    <property type="match status" value="1"/>
</dbReference>
<keyword evidence="10" id="KW-0539">Nucleus</keyword>
<keyword evidence="8" id="KW-0411">Iron-sulfur</keyword>
<evidence type="ECO:0000256" key="8">
    <source>
        <dbReference type="ARBA" id="ARBA00023014"/>
    </source>
</evidence>
<evidence type="ECO:0000256" key="4">
    <source>
        <dbReference type="ARBA" id="ARBA00022801"/>
    </source>
</evidence>
<keyword evidence="6" id="KW-0067">ATP-binding</keyword>
<dbReference type="InterPro" id="IPR010614">
    <property type="entry name" value="RAD3-like_helicase_DEAD"/>
</dbReference>
<dbReference type="InterPro" id="IPR006555">
    <property type="entry name" value="ATP-dep_Helicase_C"/>
</dbReference>
<evidence type="ECO:0000256" key="7">
    <source>
        <dbReference type="ARBA" id="ARBA00023004"/>
    </source>
</evidence>
<name>A0A5K3EF13_MESCO</name>
<dbReference type="PROSITE" id="PS51193">
    <property type="entry name" value="HELICASE_ATP_BIND_2"/>
    <property type="match status" value="1"/>
</dbReference>
<proteinExistence type="predicted"/>
<accession>A0A5K3EF13</accession>
<dbReference type="InterPro" id="IPR045028">
    <property type="entry name" value="DinG/Rad3-like"/>
</dbReference>
<keyword evidence="7" id="KW-0408">Iron</keyword>
<organism evidence="12">
    <name type="scientific">Mesocestoides corti</name>
    <name type="common">Flatworm</name>
    <dbReference type="NCBI Taxonomy" id="53468"/>
    <lineage>
        <taxon>Eukaryota</taxon>
        <taxon>Metazoa</taxon>
        <taxon>Spiralia</taxon>
        <taxon>Lophotrochozoa</taxon>
        <taxon>Platyhelminthes</taxon>
        <taxon>Cestoda</taxon>
        <taxon>Eucestoda</taxon>
        <taxon>Cyclophyllidea</taxon>
        <taxon>Mesocestoididae</taxon>
        <taxon>Mesocestoides</taxon>
    </lineage>
</organism>
<dbReference type="GO" id="GO:0051536">
    <property type="term" value="F:iron-sulfur cluster binding"/>
    <property type="evidence" value="ECO:0007669"/>
    <property type="project" value="UniProtKB-KW"/>
</dbReference>
<protein>
    <submittedName>
        <fullName evidence="12">Helicase ATP-binding domain-containing protein</fullName>
    </submittedName>
</protein>
<dbReference type="GO" id="GO:1990918">
    <property type="term" value="P:double-strand break repair involved in meiotic recombination"/>
    <property type="evidence" value="ECO:0007669"/>
    <property type="project" value="TreeGrafter"/>
</dbReference>
<evidence type="ECO:0000313" key="12">
    <source>
        <dbReference type="WBParaSite" id="MCU_000039-RB"/>
    </source>
</evidence>
<evidence type="ECO:0000256" key="10">
    <source>
        <dbReference type="ARBA" id="ARBA00023242"/>
    </source>
</evidence>
<evidence type="ECO:0000256" key="2">
    <source>
        <dbReference type="ARBA" id="ARBA00022723"/>
    </source>
</evidence>
<evidence type="ECO:0000256" key="9">
    <source>
        <dbReference type="ARBA" id="ARBA00023235"/>
    </source>
</evidence>
<dbReference type="GO" id="GO:0046872">
    <property type="term" value="F:metal ion binding"/>
    <property type="evidence" value="ECO:0007669"/>
    <property type="project" value="UniProtKB-KW"/>
</dbReference>
<keyword evidence="9" id="KW-0413">Isomerase</keyword>
<dbReference type="PROSITE" id="PS00690">
    <property type="entry name" value="DEAH_ATP_HELICASE"/>
    <property type="match status" value="1"/>
</dbReference>
<dbReference type="GO" id="GO:0006289">
    <property type="term" value="P:nucleotide-excision repair"/>
    <property type="evidence" value="ECO:0007669"/>
    <property type="project" value="TreeGrafter"/>
</dbReference>
<dbReference type="PANTHER" id="PTHR11472">
    <property type="entry name" value="DNA REPAIR DEAD HELICASE RAD3/XP-D SUBFAMILY MEMBER"/>
    <property type="match status" value="1"/>
</dbReference>
<dbReference type="SMART" id="SM00488">
    <property type="entry name" value="DEXDc2"/>
    <property type="match status" value="1"/>
</dbReference>
<keyword evidence="3" id="KW-0547">Nucleotide-binding</keyword>
<dbReference type="WBParaSite" id="MCU_000039-RB">
    <property type="protein sequence ID" value="MCU_000039-RB"/>
    <property type="gene ID" value="MCU_000039"/>
</dbReference>
<dbReference type="GO" id="GO:0003678">
    <property type="term" value="F:DNA helicase activity"/>
    <property type="evidence" value="ECO:0007669"/>
    <property type="project" value="InterPro"/>
</dbReference>
<dbReference type="SMART" id="SM00491">
    <property type="entry name" value="HELICc2"/>
    <property type="match status" value="1"/>
</dbReference>
<evidence type="ECO:0000256" key="6">
    <source>
        <dbReference type="ARBA" id="ARBA00022840"/>
    </source>
</evidence>
<sequence length="856" mass="94913">MDLKIQGVPVHFPYKPYSCQLSMLNRVITALNNKQCCLLESPTGTGKTLALLCASLAWAEYQAGKCSGVADSNEVVHLKSCDLLSTTPHEQDEDFGSFIEDKIPDAEAVCTCGAVETQEGKKFGQVPRIIYATRTHKQISQVVREMRKTRYAGVKMCILSSRKHSCINLEVRKQANANDACQNLKGTCPYDQAKNRKLLMSSVQTLNQAGSWDLEDYVETLSKVPTCPYFFAFKLFERASICFCPYNYLLDPVFRETVSSDFAGSVVIIDEAHNIEDAARDATSVTLLEKDVLAASEDLKLYLNKANVEGTLAKDVTALINLLGAIHRVMQLTRSRLVQAGSLTSSAHVWSGAEIEGLLSAVGLGADRFEAVRLSFNRLNANIQKESVTDRDNLSRVDESQFPNSATLRLFTYIFIMLKFLYNDEMRRIQDYRAVLTEVSDIQRHHVLPTEDSNSAGKWLSRRTSAKVRLVESKTLSLNFWCLNPAVCMANIASTVHCLILASGTLSPLDAMAAELNLEFPVRLEASHVVPLDRVFAASVSRGPLGNRLCATYANQNVFTFQDDVGQLVLEACQQVPGGVLCFFPSYGLMDKLIARWELTGLLDKLELVKRVLREPRSSERFEDWVAEFYEAVDTTRGSPIKGLRGESVTGALALAVCRGKVSEGLDFTDDYGRLVIAIGIPFPAINNPQIEQKRSFNDTARVGQTAARCANPTLARLSNHASSRSPLKASLASQNCVAQEVAAASRVEWSNSPSKVPASPARPPPGARQLVLSGSEWYEAQAYRALNQALGRCIRHRNDWGAIILVDARFVEQPARYLSGISRWLRNQFRAHERWSDLSLDLADFVQRLTQITND</sequence>
<dbReference type="GO" id="GO:0005524">
    <property type="term" value="F:ATP binding"/>
    <property type="evidence" value="ECO:0007669"/>
    <property type="project" value="UniProtKB-KW"/>
</dbReference>
<dbReference type="GO" id="GO:0016818">
    <property type="term" value="F:hydrolase activity, acting on acid anhydrides, in phosphorus-containing anhydrides"/>
    <property type="evidence" value="ECO:0007669"/>
    <property type="project" value="InterPro"/>
</dbReference>
<evidence type="ECO:0000256" key="1">
    <source>
        <dbReference type="ARBA" id="ARBA00004123"/>
    </source>
</evidence>
<dbReference type="CDD" id="cd18788">
    <property type="entry name" value="SF2_C_XPD"/>
    <property type="match status" value="1"/>
</dbReference>
<keyword evidence="5" id="KW-0347">Helicase</keyword>
<dbReference type="SUPFAM" id="SSF52540">
    <property type="entry name" value="P-loop containing nucleoside triphosphate hydrolases"/>
    <property type="match status" value="1"/>
</dbReference>
<dbReference type="InterPro" id="IPR013020">
    <property type="entry name" value="Rad3/Chl1-like"/>
</dbReference>
<feature type="domain" description="Helicase ATP-binding" evidence="11">
    <location>
        <begin position="6"/>
        <end position="323"/>
    </location>
</feature>
<evidence type="ECO:0000256" key="5">
    <source>
        <dbReference type="ARBA" id="ARBA00022806"/>
    </source>
</evidence>